<proteinExistence type="inferred from homology"/>
<evidence type="ECO:0000256" key="2">
    <source>
        <dbReference type="ARBA" id="ARBA00022475"/>
    </source>
</evidence>
<dbReference type="GO" id="GO:0005886">
    <property type="term" value="C:plasma membrane"/>
    <property type="evidence" value="ECO:0007669"/>
    <property type="project" value="UniProtKB-SubCell"/>
</dbReference>
<evidence type="ECO:0000256" key="1">
    <source>
        <dbReference type="ARBA" id="ARBA00004651"/>
    </source>
</evidence>
<dbReference type="OrthoDB" id="4045at2"/>
<comment type="subcellular location">
    <subcellularLocation>
        <location evidence="1">Cell membrane</location>
        <topology evidence="1">Multi-pass membrane protein</topology>
    </subcellularLocation>
    <subcellularLocation>
        <location evidence="6">Membrane</location>
        <topology evidence="6">Multi-pass membrane protein</topology>
    </subcellularLocation>
</comment>
<evidence type="ECO:0000259" key="8">
    <source>
        <dbReference type="Pfam" id="PF01618"/>
    </source>
</evidence>
<dbReference type="PANTHER" id="PTHR30625">
    <property type="entry name" value="PROTEIN TOLQ"/>
    <property type="match status" value="1"/>
</dbReference>
<feature type="transmembrane region" description="Helical" evidence="7">
    <location>
        <begin position="143"/>
        <end position="164"/>
    </location>
</feature>
<dbReference type="InterPro" id="IPR050790">
    <property type="entry name" value="ExbB/TolQ_transport"/>
</dbReference>
<organism evidence="9 10">
    <name type="scientific">Nitrococcus mobilis Nb-231</name>
    <dbReference type="NCBI Taxonomy" id="314278"/>
    <lineage>
        <taxon>Bacteria</taxon>
        <taxon>Pseudomonadati</taxon>
        <taxon>Pseudomonadota</taxon>
        <taxon>Gammaproteobacteria</taxon>
        <taxon>Chromatiales</taxon>
        <taxon>Ectothiorhodospiraceae</taxon>
        <taxon>Nitrococcus</taxon>
    </lineage>
</organism>
<keyword evidence="6" id="KW-0813">Transport</keyword>
<evidence type="ECO:0000256" key="4">
    <source>
        <dbReference type="ARBA" id="ARBA00022989"/>
    </source>
</evidence>
<dbReference type="EMBL" id="AAOF01000001">
    <property type="protein sequence ID" value="EAR23544.1"/>
    <property type="molecule type" value="Genomic_DNA"/>
</dbReference>
<comment type="similarity">
    <text evidence="6">Belongs to the exbB/tolQ family.</text>
</comment>
<accession>A4BMK6</accession>
<reference evidence="9 10" key="1">
    <citation type="submission" date="2006-02" db="EMBL/GenBank/DDBJ databases">
        <authorList>
            <person name="Waterbury J."/>
            <person name="Ferriera S."/>
            <person name="Johnson J."/>
            <person name="Kravitz S."/>
            <person name="Halpern A."/>
            <person name="Remington K."/>
            <person name="Beeson K."/>
            <person name="Tran B."/>
            <person name="Rogers Y.-H."/>
            <person name="Friedman R."/>
            <person name="Venter J.C."/>
        </authorList>
    </citation>
    <scope>NUCLEOTIDE SEQUENCE [LARGE SCALE GENOMIC DNA]</scope>
    <source>
        <strain evidence="9 10">Nb-231</strain>
    </source>
</reference>
<keyword evidence="3 7" id="KW-0812">Transmembrane</keyword>
<sequence>MLPILACSVVALAFTIERCWALRRSRVVPKHLVAQVWHLVKSNTLEPTQLRELRAGSPLGRMLAAGLVNIQYGREIVLESIEDRGRHEAHGLERYLNTLGTIAAVSPLLGLLGTVIGMIKVFSSISSAGLGNVTALAGGISQALFTTAAGLVVAIPTLMAYRYFRGKVETLVVDLEQESLKLVEVIHARRGQAGNAESQP</sequence>
<gene>
    <name evidence="9" type="ORF">NB231_17028</name>
</gene>
<name>A4BMK6_9GAMM</name>
<protein>
    <submittedName>
        <fullName evidence="9">MotA/TolQ/ExbB proton channel</fullName>
    </submittedName>
</protein>
<evidence type="ECO:0000256" key="3">
    <source>
        <dbReference type="ARBA" id="ARBA00022692"/>
    </source>
</evidence>
<evidence type="ECO:0000256" key="7">
    <source>
        <dbReference type="SAM" id="Phobius"/>
    </source>
</evidence>
<keyword evidence="6" id="KW-0653">Protein transport</keyword>
<dbReference type="AlphaFoldDB" id="A4BMK6"/>
<dbReference type="InterPro" id="IPR002898">
    <property type="entry name" value="MotA_ExbB_proton_chnl"/>
</dbReference>
<evidence type="ECO:0000313" key="9">
    <source>
        <dbReference type="EMBL" id="EAR23544.1"/>
    </source>
</evidence>
<feature type="transmembrane region" description="Helical" evidence="7">
    <location>
        <begin position="102"/>
        <end position="122"/>
    </location>
</feature>
<dbReference type="Proteomes" id="UP000003374">
    <property type="component" value="Unassembled WGS sequence"/>
</dbReference>
<keyword evidence="5 7" id="KW-0472">Membrane</keyword>
<evidence type="ECO:0000256" key="6">
    <source>
        <dbReference type="RuleBase" id="RU004057"/>
    </source>
</evidence>
<comment type="caution">
    <text evidence="9">The sequence shown here is derived from an EMBL/GenBank/DDBJ whole genome shotgun (WGS) entry which is preliminary data.</text>
</comment>
<evidence type="ECO:0000256" key="5">
    <source>
        <dbReference type="ARBA" id="ARBA00023136"/>
    </source>
</evidence>
<dbReference type="eggNOG" id="COG0811">
    <property type="taxonomic scope" value="Bacteria"/>
</dbReference>
<feature type="domain" description="MotA/TolQ/ExbB proton channel" evidence="8">
    <location>
        <begin position="57"/>
        <end position="176"/>
    </location>
</feature>
<keyword evidence="10" id="KW-1185">Reference proteome</keyword>
<dbReference type="PANTHER" id="PTHR30625:SF11">
    <property type="entry name" value="MOTA_TOLQ_EXBB PROTON CHANNEL DOMAIN-CONTAINING PROTEIN"/>
    <property type="match status" value="1"/>
</dbReference>
<keyword evidence="4 7" id="KW-1133">Transmembrane helix</keyword>
<dbReference type="STRING" id="314278.NB231_17028"/>
<keyword evidence="2" id="KW-1003">Cell membrane</keyword>
<dbReference type="HOGENOM" id="CLU_053325_4_5_6"/>
<dbReference type="Pfam" id="PF01618">
    <property type="entry name" value="MotA_ExbB"/>
    <property type="match status" value="1"/>
</dbReference>
<evidence type="ECO:0000313" key="10">
    <source>
        <dbReference type="Proteomes" id="UP000003374"/>
    </source>
</evidence>
<dbReference type="GO" id="GO:0017038">
    <property type="term" value="P:protein import"/>
    <property type="evidence" value="ECO:0007669"/>
    <property type="project" value="TreeGrafter"/>
</dbReference>